<feature type="region of interest" description="Disordered" evidence="1">
    <location>
        <begin position="499"/>
        <end position="529"/>
    </location>
</feature>
<protein>
    <submittedName>
        <fullName evidence="2">Uncharacterized protein</fullName>
    </submittedName>
</protein>
<dbReference type="STRING" id="1858805.M5GAN7"/>
<feature type="region of interest" description="Disordered" evidence="1">
    <location>
        <begin position="440"/>
        <end position="459"/>
    </location>
</feature>
<evidence type="ECO:0000313" key="2">
    <source>
        <dbReference type="EMBL" id="EJU05929.1"/>
    </source>
</evidence>
<sequence length="704" mass="77476">MSSHNSSSPHSNYSSRPRPPSWDGRNNTMRGTTFKDDPMGTIRLPRATSHSQLLSLLTSSMEDASSLAGYPAPPYPAVVKSQETSPTRRVIPRVPAPVYKSESEPEVWPLTQELVSEFKEFAKRDADEKNRSITSQNAAEDGIDRGRKRMSFAFPGGPNPYVTQDFPPARGVSMPPSANGPPSYSAQTGPAVPDRPLPNIPSNSTQIHRQTMKSSKAANYNYFLGLRTGDSAPAYTIPLPTSNPVSPSSSGSTLQSTTNSASTGSASPPFGFDRRSKPSAAPGASTAIVLKETKESTQLVDDRDDEDDIDKEGNGWHVVTQLPEDYNSPLGSAVLINTDTDDQDTSIANTPRVQSGTLPAEGSSSIQQLLMALQIGSQRPTQSVAAPKPTYPSKEYAATHPSFGPFERYSSRQASNGGTPSAESPGARRRPKQLSPSYIRGIPADQIPRPPPSAASVASSAYPGPLNPFLPFQYASSSASSPSHIPLPLNESRAPRIIKSNRNVQRPPSESGYSTVPAETESEREDNEDDVWLDELSDAEMENGYHHEFIPDEKKRRQKFEQKWRNLVRQFRELDNMTDSTMFLMANNPDQRHTHMVLSRSVMTSEEHMFYAQSAQESFAKVAEACRQEREAQKAQKEAADAAMTHEQRTQAAFEHLASLDVNAINGEDNLKQALDFAITSLKQLHHIYEEREQRRHEEAERQK</sequence>
<gene>
    <name evidence="2" type="ORF">DACRYDRAFT_19297</name>
</gene>
<dbReference type="GeneID" id="63686505"/>
<feature type="compositionally biased region" description="Low complexity" evidence="1">
    <location>
        <begin position="238"/>
        <end position="267"/>
    </location>
</feature>
<dbReference type="EMBL" id="JH795855">
    <property type="protein sequence ID" value="EJU05929.1"/>
    <property type="molecule type" value="Genomic_DNA"/>
</dbReference>
<feature type="compositionally biased region" description="Polar residues" evidence="1">
    <location>
        <begin position="500"/>
        <end position="514"/>
    </location>
</feature>
<dbReference type="Proteomes" id="UP000030653">
    <property type="component" value="Unassembled WGS sequence"/>
</dbReference>
<dbReference type="AlphaFoldDB" id="M5GAN7"/>
<feature type="region of interest" description="Disordered" evidence="1">
    <location>
        <begin position="124"/>
        <end position="213"/>
    </location>
</feature>
<feature type="compositionally biased region" description="Low complexity" evidence="1">
    <location>
        <begin position="1"/>
        <end position="16"/>
    </location>
</feature>
<feature type="region of interest" description="Disordered" evidence="1">
    <location>
        <begin position="231"/>
        <end position="314"/>
    </location>
</feature>
<name>M5GAN7_DACPD</name>
<feature type="region of interest" description="Disordered" evidence="1">
    <location>
        <begin position="336"/>
        <end position="362"/>
    </location>
</feature>
<evidence type="ECO:0000313" key="3">
    <source>
        <dbReference type="Proteomes" id="UP000030653"/>
    </source>
</evidence>
<dbReference type="OrthoDB" id="3243310at2759"/>
<evidence type="ECO:0000256" key="1">
    <source>
        <dbReference type="SAM" id="MobiDB-lite"/>
    </source>
</evidence>
<reference evidence="2 3" key="1">
    <citation type="journal article" date="2012" name="Science">
        <title>The Paleozoic origin of enzymatic lignin decomposition reconstructed from 31 fungal genomes.</title>
        <authorList>
            <person name="Floudas D."/>
            <person name="Binder M."/>
            <person name="Riley R."/>
            <person name="Barry K."/>
            <person name="Blanchette R.A."/>
            <person name="Henrissat B."/>
            <person name="Martinez A.T."/>
            <person name="Otillar R."/>
            <person name="Spatafora J.W."/>
            <person name="Yadav J.S."/>
            <person name="Aerts A."/>
            <person name="Benoit I."/>
            <person name="Boyd A."/>
            <person name="Carlson A."/>
            <person name="Copeland A."/>
            <person name="Coutinho P.M."/>
            <person name="de Vries R.P."/>
            <person name="Ferreira P."/>
            <person name="Findley K."/>
            <person name="Foster B."/>
            <person name="Gaskell J."/>
            <person name="Glotzer D."/>
            <person name="Gorecki P."/>
            <person name="Heitman J."/>
            <person name="Hesse C."/>
            <person name="Hori C."/>
            <person name="Igarashi K."/>
            <person name="Jurgens J.A."/>
            <person name="Kallen N."/>
            <person name="Kersten P."/>
            <person name="Kohler A."/>
            <person name="Kuees U."/>
            <person name="Kumar T.K.A."/>
            <person name="Kuo A."/>
            <person name="LaButti K."/>
            <person name="Larrondo L.F."/>
            <person name="Lindquist E."/>
            <person name="Ling A."/>
            <person name="Lombard V."/>
            <person name="Lucas S."/>
            <person name="Lundell T."/>
            <person name="Martin R."/>
            <person name="McLaughlin D.J."/>
            <person name="Morgenstern I."/>
            <person name="Morin E."/>
            <person name="Murat C."/>
            <person name="Nagy L.G."/>
            <person name="Nolan M."/>
            <person name="Ohm R.A."/>
            <person name="Patyshakuliyeva A."/>
            <person name="Rokas A."/>
            <person name="Ruiz-Duenas F.J."/>
            <person name="Sabat G."/>
            <person name="Salamov A."/>
            <person name="Samejima M."/>
            <person name="Schmutz J."/>
            <person name="Slot J.C."/>
            <person name="St John F."/>
            <person name="Stenlid J."/>
            <person name="Sun H."/>
            <person name="Sun S."/>
            <person name="Syed K."/>
            <person name="Tsang A."/>
            <person name="Wiebenga A."/>
            <person name="Young D."/>
            <person name="Pisabarro A."/>
            <person name="Eastwood D.C."/>
            <person name="Martin F."/>
            <person name="Cullen D."/>
            <person name="Grigoriev I.V."/>
            <person name="Hibbett D.S."/>
        </authorList>
    </citation>
    <scope>NUCLEOTIDE SEQUENCE [LARGE SCALE GENOMIC DNA]</scope>
    <source>
        <strain evidence="2 3">DJM-731 SS1</strain>
    </source>
</reference>
<keyword evidence="3" id="KW-1185">Reference proteome</keyword>
<feature type="region of interest" description="Disordered" evidence="1">
    <location>
        <begin position="379"/>
        <end position="434"/>
    </location>
</feature>
<dbReference type="HOGENOM" id="CLU_391809_0_0_1"/>
<organism evidence="2 3">
    <name type="scientific">Dacryopinax primogenitus (strain DJM 731)</name>
    <name type="common">Brown rot fungus</name>
    <dbReference type="NCBI Taxonomy" id="1858805"/>
    <lineage>
        <taxon>Eukaryota</taxon>
        <taxon>Fungi</taxon>
        <taxon>Dikarya</taxon>
        <taxon>Basidiomycota</taxon>
        <taxon>Agaricomycotina</taxon>
        <taxon>Dacrymycetes</taxon>
        <taxon>Dacrymycetales</taxon>
        <taxon>Dacrymycetaceae</taxon>
        <taxon>Dacryopinax</taxon>
    </lineage>
</organism>
<accession>M5GAN7</accession>
<feature type="compositionally biased region" description="Polar residues" evidence="1">
    <location>
        <begin position="200"/>
        <end position="213"/>
    </location>
</feature>
<proteinExistence type="predicted"/>
<dbReference type="RefSeq" id="XP_040632823.1">
    <property type="nucleotide sequence ID" value="XM_040771443.1"/>
</dbReference>
<feature type="compositionally biased region" description="Acidic residues" evidence="1">
    <location>
        <begin position="520"/>
        <end position="529"/>
    </location>
</feature>
<feature type="region of interest" description="Disordered" evidence="1">
    <location>
        <begin position="1"/>
        <end position="43"/>
    </location>
</feature>
<feature type="compositionally biased region" description="Polar residues" evidence="1">
    <location>
        <begin position="345"/>
        <end position="362"/>
    </location>
</feature>
<feature type="compositionally biased region" description="Polar residues" evidence="1">
    <location>
        <begin position="411"/>
        <end position="422"/>
    </location>
</feature>